<evidence type="ECO:0000313" key="4">
    <source>
        <dbReference type="Proteomes" id="UP000473531"/>
    </source>
</evidence>
<dbReference type="GO" id="GO:0003677">
    <property type="term" value="F:DNA binding"/>
    <property type="evidence" value="ECO:0007669"/>
    <property type="project" value="InterPro"/>
</dbReference>
<dbReference type="InterPro" id="IPR002104">
    <property type="entry name" value="Integrase_catalytic"/>
</dbReference>
<feature type="domain" description="Tyr recombinase" evidence="2">
    <location>
        <begin position="418"/>
        <end position="625"/>
    </location>
</feature>
<reference evidence="3 4" key="1">
    <citation type="submission" date="2019-12" db="EMBL/GenBank/DDBJ databases">
        <title>Genomic-based taxomic classification of the family Erythrobacteraceae.</title>
        <authorList>
            <person name="Xu L."/>
        </authorList>
    </citation>
    <scope>NUCLEOTIDE SEQUENCE [LARGE SCALE GENOMIC DNA]</scope>
    <source>
        <strain evidence="3 4">KCTC 52259</strain>
    </source>
</reference>
<protein>
    <submittedName>
        <fullName evidence="3">Tyrosine-type recombinase/integrase</fullName>
    </submittedName>
</protein>
<dbReference type="PROSITE" id="PS51898">
    <property type="entry name" value="TYR_RECOMBINASE"/>
    <property type="match status" value="1"/>
</dbReference>
<dbReference type="InterPro" id="IPR013762">
    <property type="entry name" value="Integrase-like_cat_sf"/>
</dbReference>
<gene>
    <name evidence="3" type="ORF">GRI44_07110</name>
</gene>
<dbReference type="Proteomes" id="UP000473531">
    <property type="component" value="Unassembled WGS sequence"/>
</dbReference>
<dbReference type="Pfam" id="PF00589">
    <property type="entry name" value="Phage_integrase"/>
    <property type="match status" value="1"/>
</dbReference>
<evidence type="ECO:0000259" key="2">
    <source>
        <dbReference type="PROSITE" id="PS51898"/>
    </source>
</evidence>
<dbReference type="InterPro" id="IPR011010">
    <property type="entry name" value="DNA_brk_join_enz"/>
</dbReference>
<comment type="caution">
    <text evidence="3">The sequence shown here is derived from an EMBL/GenBank/DDBJ whole genome shotgun (WGS) entry which is preliminary data.</text>
</comment>
<dbReference type="OrthoDB" id="9784724at2"/>
<dbReference type="GO" id="GO:0006310">
    <property type="term" value="P:DNA recombination"/>
    <property type="evidence" value="ECO:0007669"/>
    <property type="project" value="UniProtKB-KW"/>
</dbReference>
<evidence type="ECO:0000256" key="1">
    <source>
        <dbReference type="ARBA" id="ARBA00023172"/>
    </source>
</evidence>
<dbReference type="RefSeq" id="WP_160600686.1">
    <property type="nucleotide sequence ID" value="NZ_WTYU01000001.1"/>
</dbReference>
<dbReference type="AlphaFoldDB" id="A0A6L7GGB7"/>
<dbReference type="CDD" id="cd01184">
    <property type="entry name" value="INT_C_like_1"/>
    <property type="match status" value="1"/>
</dbReference>
<sequence length="659" mass="73527">MASIQNVTRKQGTYYFRKLIRLGPDKPFRLRMSLKTTSRKRAALLAPAMTLICERVAMNVMAKMGSDGLTAEERAEIYRRQMLIERDRLVIMHASLHIEPPDDHDDIRKALSLRLGAFETAANDSLTYGKIDDFLIGRMDADDNDDPIVIMAWSDLAESMGLDSADEAGAARLADLGLDKSALREAMARRVVNQARIEAAREFQGNLDNPGSAYAPVQVAQYAQSLPQSSSPGFAPQAPPAGPYATMTPTEAVEKFIAHNPRTGGKDGTSRMKNGKAWTKKTRNQFVLPARLLEEVIGGRPLATLTHDDLVTLDSCFEKLHGPSWGKSPRHAEMTIWEIIDETEAKVVAGEKAAAKAASNHENLTKHIKRADLGLGISTTKRHWGFLRQLTTWFSKHQPLAELDYGAFIMDDGRNRRKLRSPYTVEQGMEIFSLPPWTGSKSYARRMQLGDLVVHDAWYFVPLIAWYSGMRRDEICGLAVDDVQLNDEHWHFEVRPTDTRRLKTISSERKVPVANELVRLGLTQYVEALRAAGETLMFPELAAESGKGTMGDAYYKRIWIKLIKELPFLGNGQGIHSFRHTAIDFMKGAGITPEIRADFAGHSLAGETEGRYSKDHLDLLREAVATIPEITKQTPAVPINLLPGRLRAPRKAKTQKKVP</sequence>
<accession>A0A6L7GGB7</accession>
<dbReference type="EMBL" id="WTYU01000001">
    <property type="protein sequence ID" value="MXP14516.1"/>
    <property type="molecule type" value="Genomic_DNA"/>
</dbReference>
<keyword evidence="1" id="KW-0233">DNA recombination</keyword>
<dbReference type="GO" id="GO:0015074">
    <property type="term" value="P:DNA integration"/>
    <property type="evidence" value="ECO:0007669"/>
    <property type="project" value="InterPro"/>
</dbReference>
<organism evidence="3 4">
    <name type="scientific">Allopontixanthobacter confluentis</name>
    <dbReference type="NCBI Taxonomy" id="1849021"/>
    <lineage>
        <taxon>Bacteria</taxon>
        <taxon>Pseudomonadati</taxon>
        <taxon>Pseudomonadota</taxon>
        <taxon>Alphaproteobacteria</taxon>
        <taxon>Sphingomonadales</taxon>
        <taxon>Erythrobacteraceae</taxon>
        <taxon>Allopontixanthobacter</taxon>
    </lineage>
</organism>
<keyword evidence="4" id="KW-1185">Reference proteome</keyword>
<name>A0A6L7GGB7_9SPHN</name>
<dbReference type="Gene3D" id="1.10.443.10">
    <property type="entry name" value="Intergrase catalytic core"/>
    <property type="match status" value="1"/>
</dbReference>
<dbReference type="SUPFAM" id="SSF56349">
    <property type="entry name" value="DNA breaking-rejoining enzymes"/>
    <property type="match status" value="1"/>
</dbReference>
<proteinExistence type="predicted"/>
<evidence type="ECO:0000313" key="3">
    <source>
        <dbReference type="EMBL" id="MXP14516.1"/>
    </source>
</evidence>